<sequence>MSRHCSSTSRLFGLARTSSTCSDIKQLTGHSPPRFHLSLQCSGRPFRGRQYDGRLPSALLARLSVLNRAVGFRLMEEMVRHKSTSLLPHPVRLQVAATPEVLSIEKYVALVGRVHKGHVLSLPLSSLRHGLAVRRESGRLICAPSPLPVEPAPDSAEPTSSLPLVPQCSTGGRDAPMPPRRPTVVRTSPVTRWLGPVSSTTLSTGN</sequence>
<feature type="compositionally biased region" description="Polar residues" evidence="1">
    <location>
        <begin position="157"/>
        <end position="170"/>
    </location>
</feature>
<dbReference type="EMBL" id="VSRR010015103">
    <property type="protein sequence ID" value="MPC57809.1"/>
    <property type="molecule type" value="Genomic_DNA"/>
</dbReference>
<name>A0A5B7GJR9_PORTR</name>
<gene>
    <name evidence="2" type="ORF">E2C01_051797</name>
</gene>
<comment type="caution">
    <text evidence="2">The sequence shown here is derived from an EMBL/GenBank/DDBJ whole genome shotgun (WGS) entry which is preliminary data.</text>
</comment>
<dbReference type="AlphaFoldDB" id="A0A5B7GJR9"/>
<dbReference type="Proteomes" id="UP000324222">
    <property type="component" value="Unassembled WGS sequence"/>
</dbReference>
<reference evidence="2 3" key="1">
    <citation type="submission" date="2019-05" db="EMBL/GenBank/DDBJ databases">
        <title>Another draft genome of Portunus trituberculatus and its Hox gene families provides insights of decapod evolution.</title>
        <authorList>
            <person name="Jeong J.-H."/>
            <person name="Song I."/>
            <person name="Kim S."/>
            <person name="Choi T."/>
            <person name="Kim D."/>
            <person name="Ryu S."/>
            <person name="Kim W."/>
        </authorList>
    </citation>
    <scope>NUCLEOTIDE SEQUENCE [LARGE SCALE GENOMIC DNA]</scope>
    <source>
        <tissue evidence="2">Muscle</tissue>
    </source>
</reference>
<accession>A0A5B7GJR9</accession>
<feature type="region of interest" description="Disordered" evidence="1">
    <location>
        <begin position="145"/>
        <end position="188"/>
    </location>
</feature>
<protein>
    <submittedName>
        <fullName evidence="2">Uncharacterized protein</fullName>
    </submittedName>
</protein>
<organism evidence="2 3">
    <name type="scientific">Portunus trituberculatus</name>
    <name type="common">Swimming crab</name>
    <name type="synonym">Neptunus trituberculatus</name>
    <dbReference type="NCBI Taxonomy" id="210409"/>
    <lineage>
        <taxon>Eukaryota</taxon>
        <taxon>Metazoa</taxon>
        <taxon>Ecdysozoa</taxon>
        <taxon>Arthropoda</taxon>
        <taxon>Crustacea</taxon>
        <taxon>Multicrustacea</taxon>
        <taxon>Malacostraca</taxon>
        <taxon>Eumalacostraca</taxon>
        <taxon>Eucarida</taxon>
        <taxon>Decapoda</taxon>
        <taxon>Pleocyemata</taxon>
        <taxon>Brachyura</taxon>
        <taxon>Eubrachyura</taxon>
        <taxon>Portunoidea</taxon>
        <taxon>Portunidae</taxon>
        <taxon>Portuninae</taxon>
        <taxon>Portunus</taxon>
    </lineage>
</organism>
<evidence type="ECO:0000313" key="2">
    <source>
        <dbReference type="EMBL" id="MPC57809.1"/>
    </source>
</evidence>
<evidence type="ECO:0000313" key="3">
    <source>
        <dbReference type="Proteomes" id="UP000324222"/>
    </source>
</evidence>
<evidence type="ECO:0000256" key="1">
    <source>
        <dbReference type="SAM" id="MobiDB-lite"/>
    </source>
</evidence>
<proteinExistence type="predicted"/>
<keyword evidence="3" id="KW-1185">Reference proteome</keyword>